<proteinExistence type="predicted"/>
<evidence type="ECO:0000256" key="1">
    <source>
        <dbReference type="SAM" id="MobiDB-lite"/>
    </source>
</evidence>
<reference evidence="3" key="2">
    <citation type="submission" date="2024-06" db="EMBL/GenBank/DDBJ databases">
        <authorList>
            <person name="Campbell A.G."/>
        </authorList>
    </citation>
    <scope>NUCLEOTIDE SEQUENCE</scope>
    <source>
        <strain evidence="3">EM17</strain>
    </source>
</reference>
<dbReference type="EMBL" id="JBELQD010000047">
    <property type="protein sequence ID" value="MER2291481.1"/>
    <property type="molecule type" value="Genomic_DNA"/>
</dbReference>
<feature type="compositionally biased region" description="Basic and acidic residues" evidence="1">
    <location>
        <begin position="41"/>
        <end position="69"/>
    </location>
</feature>
<comment type="caution">
    <text evidence="2">The sequence shown here is derived from an EMBL/GenBank/DDBJ whole genome shotgun (WGS) entry which is preliminary data.</text>
</comment>
<feature type="compositionally biased region" description="Polar residues" evidence="1">
    <location>
        <begin position="1"/>
        <end position="12"/>
    </location>
</feature>
<dbReference type="Proteomes" id="UP001223420">
    <property type="component" value="Unassembled WGS sequence"/>
</dbReference>
<organism evidence="2 4">
    <name type="scientific">Methylobacterium brachiatum</name>
    <dbReference type="NCBI Taxonomy" id="269660"/>
    <lineage>
        <taxon>Bacteria</taxon>
        <taxon>Pseudomonadati</taxon>
        <taxon>Pseudomonadota</taxon>
        <taxon>Alphaproteobacteria</taxon>
        <taxon>Hyphomicrobiales</taxon>
        <taxon>Methylobacteriaceae</taxon>
        <taxon>Methylobacterium</taxon>
    </lineage>
</organism>
<evidence type="ECO:0000313" key="3">
    <source>
        <dbReference type="EMBL" id="MER2291481.1"/>
    </source>
</evidence>
<evidence type="ECO:0000313" key="5">
    <source>
        <dbReference type="Proteomes" id="UP001432995"/>
    </source>
</evidence>
<gene>
    <name evidence="3" type="ORF">ABS770_24820</name>
    <name evidence="2" type="ORF">QO001_003140</name>
</gene>
<evidence type="ECO:0000313" key="2">
    <source>
        <dbReference type="EMBL" id="MDQ0544206.1"/>
    </source>
</evidence>
<sequence>MADVPTDTQAQRMPQGKPESEGLANAPLDTATGTVKPQDGPMERAGTEAEEAARGGKSLGAERDKPRSP</sequence>
<keyword evidence="5" id="KW-1185">Reference proteome</keyword>
<dbReference type="Proteomes" id="UP001432995">
    <property type="component" value="Unassembled WGS sequence"/>
</dbReference>
<accession>A0AAJ1TT73</accession>
<dbReference type="AlphaFoldDB" id="A0AAJ1TT73"/>
<evidence type="ECO:0000313" key="4">
    <source>
        <dbReference type="Proteomes" id="UP001223420"/>
    </source>
</evidence>
<reference evidence="2" key="1">
    <citation type="submission" date="2023-07" db="EMBL/GenBank/DDBJ databases">
        <title>Genomic Encyclopedia of Type Strains, Phase IV (KMG-IV): sequencing the most valuable type-strain genomes for metagenomic binning, comparative biology and taxonomic classification.</title>
        <authorList>
            <person name="Goeker M."/>
        </authorList>
    </citation>
    <scope>NUCLEOTIDE SEQUENCE</scope>
    <source>
        <strain evidence="2">DSM 19569</strain>
    </source>
</reference>
<dbReference type="GeneID" id="90835148"/>
<protein>
    <submittedName>
        <fullName evidence="2">Uncharacterized protein</fullName>
    </submittedName>
</protein>
<name>A0AAJ1TT73_9HYPH</name>
<dbReference type="EMBL" id="JAUSWL010000005">
    <property type="protein sequence ID" value="MDQ0544206.1"/>
    <property type="molecule type" value="Genomic_DNA"/>
</dbReference>
<dbReference type="RefSeq" id="WP_007563133.1">
    <property type="nucleotide sequence ID" value="NZ_CP033231.1"/>
</dbReference>
<feature type="region of interest" description="Disordered" evidence="1">
    <location>
        <begin position="1"/>
        <end position="69"/>
    </location>
</feature>